<reference evidence="4 5" key="1">
    <citation type="submission" date="2018-12" db="EMBL/GenBank/DDBJ databases">
        <authorList>
            <consortium name="Pathogen Informatics"/>
        </authorList>
    </citation>
    <scope>NUCLEOTIDE SEQUENCE [LARGE SCALE GENOMIC DNA]</scope>
    <source>
        <strain evidence="4 5">NCTC11923</strain>
    </source>
</reference>
<dbReference type="STRING" id="1278298.GCA_000428685_00918"/>
<dbReference type="PANTHER" id="PTHR45947">
    <property type="entry name" value="SULFOQUINOVOSYL TRANSFERASE SQD2"/>
    <property type="match status" value="1"/>
</dbReference>
<dbReference type="KEGG" id="asla:NCTC11923_02542"/>
<feature type="domain" description="Glycosyltransferase subfamily 4-like N-terminal" evidence="3">
    <location>
        <begin position="23"/>
        <end position="213"/>
    </location>
</feature>
<dbReference type="Pfam" id="PF13439">
    <property type="entry name" value="Glyco_transf_4"/>
    <property type="match status" value="1"/>
</dbReference>
<evidence type="ECO:0000313" key="5">
    <source>
        <dbReference type="Proteomes" id="UP000276899"/>
    </source>
</evidence>
<sequence length="865" mass="93990">MSAMRIVQVSAHYPPNFISGGTLVPQRVARFMAAAGHESHVYAGHLDDSRRPLETWTELDEAGVSVTWLVTTPWTAWTDPLNFDNPGAARAFAAWLEQVRPDVVHVHSLQTLGVGLVEAAHRAGASVVLTMHDFWWFCSRQFLVDRQMRPCSLVAECGTCDCDDAPGLAGRRQRLRRALEAVDLVLAPSASAARVFEANGVDPRRLVVNENGLPDAQLERLGETPEPRTGQGPLRLMYAGGTQEMKGFDVLTRAARRIGERAGLVLDAYGVEEARAQGLPSWFRPQPAFRPEELLETLGDHDLLVLPSVMRESHSILTREALAAGLGVVCTDTLGPEEAVAEGRNGHILPAGDDEALAETLGRLADDPAAARALTGHGSATPIRSFTQQGAELEGIYEELVSSGAHGGPEAPLTLPASEQPDLLRAQAQLLDPVLFIVGIDGAPLRYRCYLPAEALALRGRRTIIRHYSDPRLEQEILEAGAIVLYRVPATDRILELIAAAKERPEPVPVLFDVDDLIFDSTLRGQLDGLASLSDAEQDLWWRGVDRYRTTMEACDGFIGSTQTLCQEATRLTGMPSYRFANGVGVPLAQASDTAIRTSPAPGRELRIGYFSGTTTHDADWAAVEPAVIAAMRRHPHVHLCLGGHLKPTAALSEFGERVHRLPFTSWLELPGLLRATDIHLAPLTGDSIFNEAKSAIKWLEAAMVGRPIIVSPTQPFREAIEHGRTGMLATTAQEWEEALEALISSASLRSRMGALARREALLRYSPFSQGLVYERILAQAAIRVRQDGHRQDSTWSPVTDPEPAAPCPVELDPYGPGAAARRAVPGAVAQARWMARQAVAVARTQGPGEAARRAARAVNRRLRG</sequence>
<keyword evidence="5" id="KW-1185">Reference proteome</keyword>
<gene>
    <name evidence="4" type="ORF">NCTC11923_02542</name>
</gene>
<organism evidence="4 5">
    <name type="scientific">Actinomyces slackii</name>
    <dbReference type="NCBI Taxonomy" id="52774"/>
    <lineage>
        <taxon>Bacteria</taxon>
        <taxon>Bacillati</taxon>
        <taxon>Actinomycetota</taxon>
        <taxon>Actinomycetes</taxon>
        <taxon>Actinomycetales</taxon>
        <taxon>Actinomycetaceae</taxon>
        <taxon>Actinomyces</taxon>
    </lineage>
</organism>
<protein>
    <submittedName>
        <fullName evidence="4">Colanic acid biosynthesis glycosyltransferase WcaL</fullName>
    </submittedName>
</protein>
<accession>A0A3S4U3V6</accession>
<dbReference type="SUPFAM" id="SSF53756">
    <property type="entry name" value="UDP-Glycosyltransferase/glycogen phosphorylase"/>
    <property type="match status" value="2"/>
</dbReference>
<keyword evidence="2 4" id="KW-0808">Transferase</keyword>
<evidence type="ECO:0000313" key="4">
    <source>
        <dbReference type="EMBL" id="VEG75864.1"/>
    </source>
</evidence>
<name>A0A3S4U3V6_9ACTO</name>
<dbReference type="GO" id="GO:1901137">
    <property type="term" value="P:carbohydrate derivative biosynthetic process"/>
    <property type="evidence" value="ECO:0007669"/>
    <property type="project" value="UniProtKB-ARBA"/>
</dbReference>
<keyword evidence="1" id="KW-0328">Glycosyltransferase</keyword>
<dbReference type="GO" id="GO:0016757">
    <property type="term" value="F:glycosyltransferase activity"/>
    <property type="evidence" value="ECO:0007669"/>
    <property type="project" value="UniProtKB-KW"/>
</dbReference>
<dbReference type="EMBL" id="LR134363">
    <property type="protein sequence ID" value="VEG75864.1"/>
    <property type="molecule type" value="Genomic_DNA"/>
</dbReference>
<dbReference type="AlphaFoldDB" id="A0A3S4U3V6"/>
<proteinExistence type="predicted"/>
<evidence type="ECO:0000256" key="2">
    <source>
        <dbReference type="ARBA" id="ARBA00022679"/>
    </source>
</evidence>
<evidence type="ECO:0000259" key="3">
    <source>
        <dbReference type="Pfam" id="PF13439"/>
    </source>
</evidence>
<dbReference type="PANTHER" id="PTHR45947:SF13">
    <property type="entry name" value="TRANSFERASE"/>
    <property type="match status" value="1"/>
</dbReference>
<evidence type="ECO:0000256" key="1">
    <source>
        <dbReference type="ARBA" id="ARBA00022676"/>
    </source>
</evidence>
<dbReference type="Pfam" id="PF13692">
    <property type="entry name" value="Glyco_trans_1_4"/>
    <property type="match status" value="2"/>
</dbReference>
<dbReference type="Proteomes" id="UP000276899">
    <property type="component" value="Chromosome"/>
</dbReference>
<dbReference type="InterPro" id="IPR028098">
    <property type="entry name" value="Glyco_trans_4-like_N"/>
</dbReference>
<dbReference type="Gene3D" id="3.40.50.2000">
    <property type="entry name" value="Glycogen Phosphorylase B"/>
    <property type="match status" value="3"/>
</dbReference>
<dbReference type="InterPro" id="IPR050194">
    <property type="entry name" value="Glycosyltransferase_grp1"/>
</dbReference>